<dbReference type="GO" id="GO:0005975">
    <property type="term" value="P:carbohydrate metabolic process"/>
    <property type="evidence" value="ECO:0007669"/>
    <property type="project" value="InterPro"/>
</dbReference>
<dbReference type="SUPFAM" id="SSF48208">
    <property type="entry name" value="Six-hairpin glycosidases"/>
    <property type="match status" value="1"/>
</dbReference>
<dbReference type="HOGENOM" id="CLU_404830_0_0_9"/>
<proteinExistence type="predicted"/>
<dbReference type="AlphaFoldDB" id="H6NLI4"/>
<accession>H6NLI4</accession>
<organism evidence="1 2">
    <name type="scientific">Paenibacillus mucilaginosus 3016</name>
    <dbReference type="NCBI Taxonomy" id="1116391"/>
    <lineage>
        <taxon>Bacteria</taxon>
        <taxon>Bacillati</taxon>
        <taxon>Bacillota</taxon>
        <taxon>Bacilli</taxon>
        <taxon>Bacillales</taxon>
        <taxon>Paenibacillaceae</taxon>
        <taxon>Paenibacillus</taxon>
    </lineage>
</organism>
<gene>
    <name evidence="1" type="ORF">PM3016_4140</name>
</gene>
<dbReference type="STRING" id="1116391.PM3016_4140"/>
<dbReference type="KEGG" id="pmq:PM3016_4140"/>
<name>H6NLI4_9BACL</name>
<reference evidence="1 2" key="1">
    <citation type="journal article" date="2012" name="J. Bacteriol.">
        <title>Complete Genome Sequence of Paenibacillus mucilaginosus 3016, a Bacterium Functional as Microbial Fertilizer.</title>
        <authorList>
            <person name="Ma M."/>
            <person name="Wang Z."/>
            <person name="Li L."/>
            <person name="Jiang X."/>
            <person name="Guan D."/>
            <person name="Cao F."/>
            <person name="Chen H."/>
            <person name="Wang X."/>
            <person name="Shen D."/>
            <person name="Du B."/>
            <person name="Li J."/>
        </authorList>
    </citation>
    <scope>NUCLEOTIDE SEQUENCE [LARGE SCALE GENOMIC DNA]</scope>
    <source>
        <strain evidence="1 2">3016</strain>
    </source>
</reference>
<dbReference type="Proteomes" id="UP000007523">
    <property type="component" value="Chromosome"/>
</dbReference>
<sequence length="702" mass="77649">MHAIVSRDGRKLAEAGVDAAGCRLRLGLRGGGEEAWLLDEPLERLLTFSEGTPWQTAAVSLEDVYVCSSGEEPGLRISAVVNGLLRIKLELTYDDQSLLRLQVSWTNISARTLPDAALGLLLPLPKGEQSKVTIPHMLYNDNPSSDPQRIVPKLGRGPGRGVICEEHRLPIPGVNVEWQEGLESVGTSYCFTLFSIPSCSETEEGTVRYGSLGAIEEENGIVAAALSGVVMFNGEKDVVCTAKSRTDSWRGGYQNLAPGETLAKDYALDWSEGVRPGRGFREMVRQALHLYDPHGAEPLSTEEIVRLKTNALDGRWRSGGRGEAGYVKFAPEAVPGRAPKHPPHFMYGWTGQGLKLAWCDLTLGLRRGEEQRITKAVQAADFYLHGSRTEVPGLRRGMYDLAEGRWDHFRWNGEEVVPSRALGETIADLADLALLLRGHGREIPAGWTEAVCEAADWFRRSRLPSGVYPAAWRTDGTPADSMVTAAGLPCTIALAKAYRVGGDAADLIAAEAGLRSYYEAHAASFDRPFARSTLDARCEDKEAGMYFFLAAYELYTLTGRDEYREWAEIGADWILTFVFHWNPVYDRGTPFRDQNFLAAGWPGVSVQNHHLDVYFPTYELWKFGRMTGRPDYERIGRMSFGAMGQGICTQPGEYGFSRAGEQGEGFFQTNWNGRGHSNTWNPSWVIALVLQNALRFREEEGG</sequence>
<dbReference type="EMBL" id="CP003235">
    <property type="protein sequence ID" value="AFC30918.1"/>
    <property type="molecule type" value="Genomic_DNA"/>
</dbReference>
<dbReference type="InterPro" id="IPR008928">
    <property type="entry name" value="6-hairpin_glycosidase_sf"/>
</dbReference>
<keyword evidence="2" id="KW-1185">Reference proteome</keyword>
<evidence type="ECO:0000313" key="2">
    <source>
        <dbReference type="Proteomes" id="UP000007523"/>
    </source>
</evidence>
<protein>
    <submittedName>
        <fullName evidence="1">Uncharacterized protein</fullName>
    </submittedName>
</protein>
<evidence type="ECO:0000313" key="1">
    <source>
        <dbReference type="EMBL" id="AFC30918.1"/>
    </source>
</evidence>
<dbReference type="RefSeq" id="WP_014370757.1">
    <property type="nucleotide sequence ID" value="NC_016935.1"/>
</dbReference>